<dbReference type="SUPFAM" id="SSF50447">
    <property type="entry name" value="Translation proteins"/>
    <property type="match status" value="1"/>
</dbReference>
<evidence type="ECO:0000256" key="5">
    <source>
        <dbReference type="ARBA" id="ARBA00023274"/>
    </source>
</evidence>
<evidence type="ECO:0000313" key="7">
    <source>
        <dbReference type="EnsemblProtists" id="EKX31708"/>
    </source>
</evidence>
<proteinExistence type="inferred from homology"/>
<dbReference type="Proteomes" id="UP000011087">
    <property type="component" value="Unassembled WGS sequence"/>
</dbReference>
<dbReference type="GO" id="GO:1990904">
    <property type="term" value="C:ribonucleoprotein complex"/>
    <property type="evidence" value="ECO:0007669"/>
    <property type="project" value="UniProtKB-KW"/>
</dbReference>
<dbReference type="RefSeq" id="XP_005818688.1">
    <property type="nucleotide sequence ID" value="XM_005818631.1"/>
</dbReference>
<evidence type="ECO:0000256" key="3">
    <source>
        <dbReference type="ARBA" id="ARBA00022640"/>
    </source>
</evidence>
<name>L1I611_GUITC</name>
<dbReference type="HAMAP" id="MF_00573">
    <property type="entry name" value="Ribosomal_eL33"/>
    <property type="match status" value="1"/>
</dbReference>
<comment type="similarity">
    <text evidence="1">Belongs to the eukaryotic ribosomal protein eL33 family.</text>
</comment>
<dbReference type="FunFam" id="2.40.10.190:FF:000001">
    <property type="entry name" value="60S ribosomal protein L35a"/>
    <property type="match status" value="1"/>
</dbReference>
<dbReference type="EnsemblProtists" id="EKX31708">
    <property type="protein sequence ID" value="EKX31708"/>
    <property type="gene ID" value="GUITHDRAFT_156506"/>
</dbReference>
<dbReference type="GO" id="GO:0005840">
    <property type="term" value="C:ribosome"/>
    <property type="evidence" value="ECO:0007669"/>
    <property type="project" value="UniProtKB-KW"/>
</dbReference>
<dbReference type="OMA" id="YRTNKHH"/>
<dbReference type="InterPro" id="IPR009000">
    <property type="entry name" value="Transl_B-barrel_sf"/>
</dbReference>
<dbReference type="GO" id="GO:0006412">
    <property type="term" value="P:translation"/>
    <property type="evidence" value="ECO:0007669"/>
    <property type="project" value="InterPro"/>
</dbReference>
<dbReference type="Gene3D" id="2.40.10.190">
    <property type="entry name" value="translation elongation factor selb, chain A, domain 4"/>
    <property type="match status" value="1"/>
</dbReference>
<organism evidence="6">
    <name type="scientific">Guillardia theta (strain CCMP2712)</name>
    <name type="common">Cryptophyte</name>
    <dbReference type="NCBI Taxonomy" id="905079"/>
    <lineage>
        <taxon>Eukaryota</taxon>
        <taxon>Cryptophyceae</taxon>
        <taxon>Pyrenomonadales</taxon>
        <taxon>Geminigeraceae</taxon>
        <taxon>Guillardia</taxon>
    </lineage>
</organism>
<protein>
    <submittedName>
        <fullName evidence="6">Large subunit ribosomal protein L35Ae, cytoplasmic</fullName>
    </submittedName>
</protein>
<reference evidence="7" key="3">
    <citation type="submission" date="2016-03" db="UniProtKB">
        <authorList>
            <consortium name="EnsemblProtists"/>
        </authorList>
    </citation>
    <scope>IDENTIFICATION</scope>
</reference>
<evidence type="ECO:0000256" key="1">
    <source>
        <dbReference type="ARBA" id="ARBA00009269"/>
    </source>
</evidence>
<evidence type="ECO:0000256" key="4">
    <source>
        <dbReference type="ARBA" id="ARBA00022980"/>
    </source>
</evidence>
<dbReference type="KEGG" id="gtt:GUITHDRAFT_156506"/>
<dbReference type="HOGENOM" id="CLU_100745_2_0_1"/>
<dbReference type="PANTHER" id="PTHR10902">
    <property type="entry name" value="60S RIBOSOMAL PROTEIN L35A"/>
    <property type="match status" value="1"/>
</dbReference>
<dbReference type="PaxDb" id="55529-EKX31708"/>
<sequence length="123" mass="14156">MGVQVKQVKDKTVKTFKTQPVRLYVKGAVLGYRRGLRNQYEHTSLIKIEGVRDKDATEFYLGKRVVYIYKGQKEIRGTKFRTIWGRITRAHGSNGTVRAKFQRNLPPKALGGSVRVMLYPSRI</sequence>
<dbReference type="AlphaFoldDB" id="L1I611"/>
<keyword evidence="8" id="KW-1185">Reference proteome</keyword>
<reference evidence="6 8" key="1">
    <citation type="journal article" date="2012" name="Nature">
        <title>Algal genomes reveal evolutionary mosaicism and the fate of nucleomorphs.</title>
        <authorList>
            <consortium name="DOE Joint Genome Institute"/>
            <person name="Curtis B.A."/>
            <person name="Tanifuji G."/>
            <person name="Burki F."/>
            <person name="Gruber A."/>
            <person name="Irimia M."/>
            <person name="Maruyama S."/>
            <person name="Arias M.C."/>
            <person name="Ball S.G."/>
            <person name="Gile G.H."/>
            <person name="Hirakawa Y."/>
            <person name="Hopkins J.F."/>
            <person name="Kuo A."/>
            <person name="Rensing S.A."/>
            <person name="Schmutz J."/>
            <person name="Symeonidi A."/>
            <person name="Elias M."/>
            <person name="Eveleigh R.J."/>
            <person name="Herman E.K."/>
            <person name="Klute M.J."/>
            <person name="Nakayama T."/>
            <person name="Obornik M."/>
            <person name="Reyes-Prieto A."/>
            <person name="Armbrust E.V."/>
            <person name="Aves S.J."/>
            <person name="Beiko R.G."/>
            <person name="Coutinho P."/>
            <person name="Dacks J.B."/>
            <person name="Durnford D.G."/>
            <person name="Fast N.M."/>
            <person name="Green B.R."/>
            <person name="Grisdale C.J."/>
            <person name="Hempel F."/>
            <person name="Henrissat B."/>
            <person name="Hoppner M.P."/>
            <person name="Ishida K."/>
            <person name="Kim E."/>
            <person name="Koreny L."/>
            <person name="Kroth P.G."/>
            <person name="Liu Y."/>
            <person name="Malik S.B."/>
            <person name="Maier U.G."/>
            <person name="McRose D."/>
            <person name="Mock T."/>
            <person name="Neilson J.A."/>
            <person name="Onodera N.T."/>
            <person name="Poole A.M."/>
            <person name="Pritham E.J."/>
            <person name="Richards T.A."/>
            <person name="Rocap G."/>
            <person name="Roy S.W."/>
            <person name="Sarai C."/>
            <person name="Schaack S."/>
            <person name="Shirato S."/>
            <person name="Slamovits C.H."/>
            <person name="Spencer D.F."/>
            <person name="Suzuki S."/>
            <person name="Worden A.Z."/>
            <person name="Zauner S."/>
            <person name="Barry K."/>
            <person name="Bell C."/>
            <person name="Bharti A.K."/>
            <person name="Crow J.A."/>
            <person name="Grimwood J."/>
            <person name="Kramer R."/>
            <person name="Lindquist E."/>
            <person name="Lucas S."/>
            <person name="Salamov A."/>
            <person name="McFadden G.I."/>
            <person name="Lane C.E."/>
            <person name="Keeling P.J."/>
            <person name="Gray M.W."/>
            <person name="Grigoriev I.V."/>
            <person name="Archibald J.M."/>
        </authorList>
    </citation>
    <scope>NUCLEOTIDE SEQUENCE</scope>
    <source>
        <strain evidence="6 8">CCMP2712</strain>
    </source>
</reference>
<keyword evidence="4 6" id="KW-0689">Ribosomal protein</keyword>
<dbReference type="GO" id="GO:0003735">
    <property type="term" value="F:structural constituent of ribosome"/>
    <property type="evidence" value="ECO:0007669"/>
    <property type="project" value="InterPro"/>
</dbReference>
<keyword evidence="3" id="KW-0934">Plastid</keyword>
<evidence type="ECO:0000313" key="8">
    <source>
        <dbReference type="Proteomes" id="UP000011087"/>
    </source>
</evidence>
<evidence type="ECO:0000313" key="6">
    <source>
        <dbReference type="EMBL" id="EKX31708.1"/>
    </source>
</evidence>
<dbReference type="EMBL" id="JH993244">
    <property type="protein sequence ID" value="EKX31708.1"/>
    <property type="molecule type" value="Genomic_DNA"/>
</dbReference>
<dbReference type="eggNOG" id="KOG0887">
    <property type="taxonomic scope" value="Eukaryota"/>
</dbReference>
<keyword evidence="2" id="KW-0150">Chloroplast</keyword>
<dbReference type="Pfam" id="PF01247">
    <property type="entry name" value="Ribosomal_L35Ae"/>
    <property type="match status" value="1"/>
</dbReference>
<dbReference type="OrthoDB" id="504467at2759"/>
<keyword evidence="5" id="KW-0687">Ribonucleoprotein</keyword>
<dbReference type="InterPro" id="IPR001780">
    <property type="entry name" value="Ribosomal_eL33"/>
</dbReference>
<dbReference type="STRING" id="905079.L1I611"/>
<dbReference type="InterPro" id="IPR038661">
    <property type="entry name" value="Ribosomal_eL33_sf"/>
</dbReference>
<reference evidence="8" key="2">
    <citation type="submission" date="2012-11" db="EMBL/GenBank/DDBJ databases">
        <authorList>
            <person name="Kuo A."/>
            <person name="Curtis B.A."/>
            <person name="Tanifuji G."/>
            <person name="Burki F."/>
            <person name="Gruber A."/>
            <person name="Irimia M."/>
            <person name="Maruyama S."/>
            <person name="Arias M.C."/>
            <person name="Ball S.G."/>
            <person name="Gile G.H."/>
            <person name="Hirakawa Y."/>
            <person name="Hopkins J.F."/>
            <person name="Rensing S.A."/>
            <person name="Schmutz J."/>
            <person name="Symeonidi A."/>
            <person name="Elias M."/>
            <person name="Eveleigh R.J."/>
            <person name="Herman E.K."/>
            <person name="Klute M.J."/>
            <person name="Nakayama T."/>
            <person name="Obornik M."/>
            <person name="Reyes-Prieto A."/>
            <person name="Armbrust E.V."/>
            <person name="Aves S.J."/>
            <person name="Beiko R.G."/>
            <person name="Coutinho P."/>
            <person name="Dacks J.B."/>
            <person name="Durnford D.G."/>
            <person name="Fast N.M."/>
            <person name="Green B.R."/>
            <person name="Grisdale C."/>
            <person name="Hempe F."/>
            <person name="Henrissat B."/>
            <person name="Hoppner M.P."/>
            <person name="Ishida K.-I."/>
            <person name="Kim E."/>
            <person name="Koreny L."/>
            <person name="Kroth P.G."/>
            <person name="Liu Y."/>
            <person name="Malik S.-B."/>
            <person name="Maier U.G."/>
            <person name="McRose D."/>
            <person name="Mock T."/>
            <person name="Neilson J.A."/>
            <person name="Onodera N.T."/>
            <person name="Poole A.M."/>
            <person name="Pritham E.J."/>
            <person name="Richards T.A."/>
            <person name="Rocap G."/>
            <person name="Roy S.W."/>
            <person name="Sarai C."/>
            <person name="Schaack S."/>
            <person name="Shirato S."/>
            <person name="Slamovits C.H."/>
            <person name="Spencer D.F."/>
            <person name="Suzuki S."/>
            <person name="Worden A.Z."/>
            <person name="Zauner S."/>
            <person name="Barry K."/>
            <person name="Bell C."/>
            <person name="Bharti A.K."/>
            <person name="Crow J.A."/>
            <person name="Grimwood J."/>
            <person name="Kramer R."/>
            <person name="Lindquist E."/>
            <person name="Lucas S."/>
            <person name="Salamov A."/>
            <person name="McFadden G.I."/>
            <person name="Lane C.E."/>
            <person name="Keeling P.J."/>
            <person name="Gray M.W."/>
            <person name="Grigoriev I.V."/>
            <person name="Archibald J.M."/>
        </authorList>
    </citation>
    <scope>NUCLEOTIDE SEQUENCE</scope>
    <source>
        <strain evidence="8">CCMP2712</strain>
    </source>
</reference>
<accession>L1I611</accession>
<dbReference type="GeneID" id="17288431"/>
<gene>
    <name evidence="6" type="primary">RPL35A</name>
    <name evidence="6" type="ORF">GUITHDRAFT_156506</name>
</gene>
<evidence type="ECO:0000256" key="2">
    <source>
        <dbReference type="ARBA" id="ARBA00022528"/>
    </source>
</evidence>